<organism evidence="2 3">
    <name type="scientific">Natronoarchaeum mannanilyticum</name>
    <dbReference type="NCBI Taxonomy" id="926360"/>
    <lineage>
        <taxon>Archaea</taxon>
        <taxon>Methanobacteriati</taxon>
        <taxon>Methanobacteriota</taxon>
        <taxon>Stenosarchaea group</taxon>
        <taxon>Halobacteria</taxon>
        <taxon>Halobacteriales</taxon>
        <taxon>Natronoarchaeaceae</taxon>
    </lineage>
</organism>
<name>A0AAV3TE74_9EURY</name>
<proteinExistence type="predicted"/>
<accession>A0AAV3TE74</accession>
<evidence type="ECO:0000313" key="3">
    <source>
        <dbReference type="Proteomes" id="UP001500420"/>
    </source>
</evidence>
<gene>
    <name evidence="2" type="ORF">GCM10009020_33450</name>
</gene>
<protein>
    <recommendedName>
        <fullName evidence="4">CcmD family protein</fullName>
    </recommendedName>
</protein>
<evidence type="ECO:0008006" key="4">
    <source>
        <dbReference type="Google" id="ProtNLM"/>
    </source>
</evidence>
<keyword evidence="1" id="KW-1133">Transmembrane helix</keyword>
<evidence type="ECO:0000256" key="1">
    <source>
        <dbReference type="SAM" id="Phobius"/>
    </source>
</evidence>
<keyword evidence="1" id="KW-0812">Transmembrane</keyword>
<dbReference type="Proteomes" id="UP001500420">
    <property type="component" value="Unassembled WGS sequence"/>
</dbReference>
<reference evidence="2 3" key="1">
    <citation type="journal article" date="2019" name="Int. J. Syst. Evol. Microbiol.">
        <title>The Global Catalogue of Microorganisms (GCM) 10K type strain sequencing project: providing services to taxonomists for standard genome sequencing and annotation.</title>
        <authorList>
            <consortium name="The Broad Institute Genomics Platform"/>
            <consortium name="The Broad Institute Genome Sequencing Center for Infectious Disease"/>
            <person name="Wu L."/>
            <person name="Ma J."/>
        </authorList>
    </citation>
    <scope>NUCLEOTIDE SEQUENCE [LARGE SCALE GENOMIC DNA]</scope>
    <source>
        <strain evidence="2 3">JCM 16328</strain>
    </source>
</reference>
<evidence type="ECO:0000313" key="2">
    <source>
        <dbReference type="EMBL" id="GAA0681685.1"/>
    </source>
</evidence>
<sequence length="53" mass="5741">MVAINETTIGLTFAVLGVVFSIVWLALGLYGINSLRDIKEALNEDESADSQEL</sequence>
<comment type="caution">
    <text evidence="2">The sequence shown here is derived from an EMBL/GenBank/DDBJ whole genome shotgun (WGS) entry which is preliminary data.</text>
</comment>
<dbReference type="AlphaFoldDB" id="A0AAV3TE74"/>
<feature type="transmembrane region" description="Helical" evidence="1">
    <location>
        <begin position="12"/>
        <end position="32"/>
    </location>
</feature>
<dbReference type="RefSeq" id="WP_343775488.1">
    <property type="nucleotide sequence ID" value="NZ_BAAADV010000008.1"/>
</dbReference>
<dbReference type="EMBL" id="BAAADV010000008">
    <property type="protein sequence ID" value="GAA0681685.1"/>
    <property type="molecule type" value="Genomic_DNA"/>
</dbReference>
<keyword evidence="1" id="KW-0472">Membrane</keyword>
<keyword evidence="3" id="KW-1185">Reference proteome</keyword>